<organism evidence="2 3">
    <name type="scientific">Lecanosticta acicola</name>
    <dbReference type="NCBI Taxonomy" id="111012"/>
    <lineage>
        <taxon>Eukaryota</taxon>
        <taxon>Fungi</taxon>
        <taxon>Dikarya</taxon>
        <taxon>Ascomycota</taxon>
        <taxon>Pezizomycotina</taxon>
        <taxon>Dothideomycetes</taxon>
        <taxon>Dothideomycetidae</taxon>
        <taxon>Mycosphaerellales</taxon>
        <taxon>Mycosphaerellaceae</taxon>
        <taxon>Lecanosticta</taxon>
    </lineage>
</organism>
<dbReference type="PANTHER" id="PTHR47843">
    <property type="entry name" value="BTB DOMAIN-CONTAINING PROTEIN-RELATED"/>
    <property type="match status" value="1"/>
</dbReference>
<dbReference type="PROSITE" id="PS50097">
    <property type="entry name" value="BTB"/>
    <property type="match status" value="1"/>
</dbReference>
<evidence type="ECO:0000259" key="1">
    <source>
        <dbReference type="PROSITE" id="PS50097"/>
    </source>
</evidence>
<name>A0AAI8Z9M0_9PEZI</name>
<gene>
    <name evidence="2" type="ORF">LECACI_7A010158</name>
</gene>
<dbReference type="SUPFAM" id="SSF54695">
    <property type="entry name" value="POZ domain"/>
    <property type="match status" value="1"/>
</dbReference>
<evidence type="ECO:0000313" key="2">
    <source>
        <dbReference type="EMBL" id="CAK4035000.1"/>
    </source>
</evidence>
<evidence type="ECO:0000313" key="3">
    <source>
        <dbReference type="Proteomes" id="UP001296104"/>
    </source>
</evidence>
<dbReference type="AlphaFoldDB" id="A0AAI8Z9M0"/>
<dbReference type="PANTHER" id="PTHR47843:SF5">
    <property type="entry name" value="BTB_POZ DOMAIN PROTEIN"/>
    <property type="match status" value="1"/>
</dbReference>
<comment type="caution">
    <text evidence="2">The sequence shown here is derived from an EMBL/GenBank/DDBJ whole genome shotgun (WGS) entry which is preliminary data.</text>
</comment>
<protein>
    <submittedName>
        <fullName evidence="2">BTB POZ fold</fullName>
    </submittedName>
</protein>
<dbReference type="Gene3D" id="3.30.710.10">
    <property type="entry name" value="Potassium Channel Kv1.1, Chain A"/>
    <property type="match status" value="1"/>
</dbReference>
<dbReference type="EMBL" id="CAVMBE010000165">
    <property type="protein sequence ID" value="CAK4035000.1"/>
    <property type="molecule type" value="Genomic_DNA"/>
</dbReference>
<dbReference type="InterPro" id="IPR000210">
    <property type="entry name" value="BTB/POZ_dom"/>
</dbReference>
<proteinExistence type="predicted"/>
<dbReference type="Pfam" id="PF00651">
    <property type="entry name" value="BTB"/>
    <property type="match status" value="1"/>
</dbReference>
<feature type="domain" description="BTB" evidence="1">
    <location>
        <begin position="1"/>
        <end position="65"/>
    </location>
</feature>
<reference evidence="2" key="1">
    <citation type="submission" date="2023-11" db="EMBL/GenBank/DDBJ databases">
        <authorList>
            <person name="Alioto T."/>
            <person name="Alioto T."/>
            <person name="Gomez Garrido J."/>
        </authorList>
    </citation>
    <scope>NUCLEOTIDE SEQUENCE</scope>
</reference>
<dbReference type="InterPro" id="IPR011333">
    <property type="entry name" value="SKP1/BTB/POZ_sf"/>
</dbReference>
<sequence>MTITCEGHVFQVSRSIVCPQSDVLEREIDGEYEEGKGDIKHDEYDAQAVNRMIHFLYDGDYDQASTAATTCEEEFNENIDDGEQTISSLSSSVTDGRLLAHINVHGIAGYYNIPKLRRLAAEKFQAALKELDWSTIDNAKIVGAIYRQAKAEDAGLRDAIVEKAMPHIDFFEDDEFPGEFLVRVLHLLSNAHKADQANMNKVMEELRSEVDSNRAGREMLQRSQDNIIRVERLCRDTYNCRHCSEALNVLVEGSGDGKSFIRCKSCRTKHGP</sequence>
<dbReference type="CDD" id="cd18186">
    <property type="entry name" value="BTB_POZ_ZBTB_KLHL-like"/>
    <property type="match status" value="1"/>
</dbReference>
<dbReference type="Proteomes" id="UP001296104">
    <property type="component" value="Unassembled WGS sequence"/>
</dbReference>
<accession>A0AAI8Z9M0</accession>
<keyword evidence="3" id="KW-1185">Reference proteome</keyword>